<name>A0A8K0G188_IGNLU</name>
<keyword evidence="5" id="KW-0325">Glycoprotein</keyword>
<dbReference type="EMBL" id="VTPC01090662">
    <property type="protein sequence ID" value="KAF2882014.1"/>
    <property type="molecule type" value="Genomic_DNA"/>
</dbReference>
<comment type="caution">
    <text evidence="6">The sequence shown here is derived from an EMBL/GenBank/DDBJ whole genome shotgun (WGS) entry which is preliminary data.</text>
</comment>
<evidence type="ECO:0000256" key="1">
    <source>
        <dbReference type="ARBA" id="ARBA00011079"/>
    </source>
</evidence>
<dbReference type="AlphaFoldDB" id="A0A8K0G188"/>
<dbReference type="PANTHER" id="PTHR11010:SF5">
    <property type="entry name" value="RE36938P-RELATED"/>
    <property type="match status" value="1"/>
</dbReference>
<evidence type="ECO:0000256" key="4">
    <source>
        <dbReference type="ARBA" id="ARBA00022801"/>
    </source>
</evidence>
<evidence type="ECO:0000256" key="2">
    <source>
        <dbReference type="ARBA" id="ARBA00022670"/>
    </source>
</evidence>
<evidence type="ECO:0000256" key="3">
    <source>
        <dbReference type="ARBA" id="ARBA00022729"/>
    </source>
</evidence>
<dbReference type="Pfam" id="PF05577">
    <property type="entry name" value="Peptidase_S28"/>
    <property type="match status" value="1"/>
</dbReference>
<accession>A0A8K0G188</accession>
<protein>
    <recommendedName>
        <fullName evidence="8">Thymus-specific serine protease</fullName>
    </recommendedName>
</protein>
<dbReference type="SUPFAM" id="SSF53474">
    <property type="entry name" value="alpha/beta-Hydrolases"/>
    <property type="match status" value="2"/>
</dbReference>
<dbReference type="Proteomes" id="UP000801492">
    <property type="component" value="Unassembled WGS sequence"/>
</dbReference>
<keyword evidence="2" id="KW-0645">Protease</keyword>
<keyword evidence="4" id="KW-0378">Hydrolase</keyword>
<reference evidence="6" key="1">
    <citation type="submission" date="2019-08" db="EMBL/GenBank/DDBJ databases">
        <title>The genome of the North American firefly Photinus pyralis.</title>
        <authorList>
            <consortium name="Photinus pyralis genome working group"/>
            <person name="Fallon T.R."/>
            <person name="Sander Lower S.E."/>
            <person name="Weng J.-K."/>
        </authorList>
    </citation>
    <scope>NUCLEOTIDE SEQUENCE</scope>
    <source>
        <strain evidence="6">TRF0915ILg1</strain>
        <tissue evidence="6">Whole body</tissue>
    </source>
</reference>
<dbReference type="InterPro" id="IPR029058">
    <property type="entry name" value="AB_hydrolase_fold"/>
</dbReference>
<evidence type="ECO:0000256" key="5">
    <source>
        <dbReference type="ARBA" id="ARBA00023180"/>
    </source>
</evidence>
<evidence type="ECO:0000313" key="7">
    <source>
        <dbReference type="Proteomes" id="UP000801492"/>
    </source>
</evidence>
<dbReference type="InterPro" id="IPR008758">
    <property type="entry name" value="Peptidase_S28"/>
</dbReference>
<keyword evidence="7" id="KW-1185">Reference proteome</keyword>
<proteinExistence type="inferred from homology"/>
<evidence type="ECO:0000313" key="6">
    <source>
        <dbReference type="EMBL" id="KAF2882014.1"/>
    </source>
</evidence>
<sequence>MTPGLENSKVAAFGCSYGASLATWLRYKFPHLVDAAWASSGPLQAELDFYQYYEVAGEMYANVSSECIAIIRQGYREAKKVLSTPEGLEENRDVFQNWTCGNVTEMTADDILAYIRAVVSDQYNTPKHDVESCKFLQSKNATTSCFQQLAAFVVNKSEDVCFEDEESNDLNWKYQTCTEFGFSFTTTSLNQPFRDTYPAIDIDLESCAEDFGEGLTRKVLQRSIDRINRVYGATNLQVTRVLSVHGTHDPWHRLGLYQEKNKDSPVLLIPGTSHCADMSKLESEPESFQLTEGKRKGMEIMEHWLK</sequence>
<evidence type="ECO:0008006" key="8">
    <source>
        <dbReference type="Google" id="ProtNLM"/>
    </source>
</evidence>
<dbReference type="Gene3D" id="3.40.50.1820">
    <property type="entry name" value="alpha/beta hydrolase"/>
    <property type="match status" value="2"/>
</dbReference>
<gene>
    <name evidence="6" type="ORF">ILUMI_24162</name>
</gene>
<dbReference type="GO" id="GO:0006508">
    <property type="term" value="P:proteolysis"/>
    <property type="evidence" value="ECO:0007669"/>
    <property type="project" value="UniProtKB-KW"/>
</dbReference>
<keyword evidence="3" id="KW-0732">Signal</keyword>
<dbReference type="GO" id="GO:0008239">
    <property type="term" value="F:dipeptidyl-peptidase activity"/>
    <property type="evidence" value="ECO:0007669"/>
    <property type="project" value="TreeGrafter"/>
</dbReference>
<organism evidence="6 7">
    <name type="scientific">Ignelater luminosus</name>
    <name type="common">Cucubano</name>
    <name type="synonym">Pyrophorus luminosus</name>
    <dbReference type="NCBI Taxonomy" id="2038154"/>
    <lineage>
        <taxon>Eukaryota</taxon>
        <taxon>Metazoa</taxon>
        <taxon>Ecdysozoa</taxon>
        <taxon>Arthropoda</taxon>
        <taxon>Hexapoda</taxon>
        <taxon>Insecta</taxon>
        <taxon>Pterygota</taxon>
        <taxon>Neoptera</taxon>
        <taxon>Endopterygota</taxon>
        <taxon>Coleoptera</taxon>
        <taxon>Polyphaga</taxon>
        <taxon>Elateriformia</taxon>
        <taxon>Elateroidea</taxon>
        <taxon>Elateridae</taxon>
        <taxon>Agrypninae</taxon>
        <taxon>Pyrophorini</taxon>
        <taxon>Ignelater</taxon>
    </lineage>
</organism>
<dbReference type="PANTHER" id="PTHR11010">
    <property type="entry name" value="PROTEASE S28 PRO-X CARBOXYPEPTIDASE-RELATED"/>
    <property type="match status" value="1"/>
</dbReference>
<comment type="similarity">
    <text evidence="1">Belongs to the peptidase S28 family.</text>
</comment>
<dbReference type="GO" id="GO:0070008">
    <property type="term" value="F:serine-type exopeptidase activity"/>
    <property type="evidence" value="ECO:0007669"/>
    <property type="project" value="InterPro"/>
</dbReference>
<dbReference type="OrthoDB" id="1735038at2759"/>